<feature type="transmembrane region" description="Helical" evidence="1">
    <location>
        <begin position="195"/>
        <end position="219"/>
    </location>
</feature>
<dbReference type="EMBL" id="CAJNRD030001117">
    <property type="protein sequence ID" value="CAG5078245.1"/>
    <property type="molecule type" value="Genomic_DNA"/>
</dbReference>
<name>A0A8J2MJH6_COTCN</name>
<dbReference type="PANTHER" id="PTHR21879">
    <property type="entry name" value="FI03362P-RELATED-RELATED"/>
    <property type="match status" value="1"/>
</dbReference>
<evidence type="ECO:0000313" key="3">
    <source>
        <dbReference type="Proteomes" id="UP000786811"/>
    </source>
</evidence>
<evidence type="ECO:0000256" key="1">
    <source>
        <dbReference type="SAM" id="Phobius"/>
    </source>
</evidence>
<dbReference type="GO" id="GO:0016020">
    <property type="term" value="C:membrane"/>
    <property type="evidence" value="ECO:0007669"/>
    <property type="project" value="TreeGrafter"/>
</dbReference>
<dbReference type="AlphaFoldDB" id="A0A8J2MJH6"/>
<dbReference type="InterPro" id="IPR012464">
    <property type="entry name" value="DUF1676"/>
</dbReference>
<organism evidence="2 3">
    <name type="scientific">Cotesia congregata</name>
    <name type="common">Parasitoid wasp</name>
    <name type="synonym">Apanteles congregatus</name>
    <dbReference type="NCBI Taxonomy" id="51543"/>
    <lineage>
        <taxon>Eukaryota</taxon>
        <taxon>Metazoa</taxon>
        <taxon>Ecdysozoa</taxon>
        <taxon>Arthropoda</taxon>
        <taxon>Hexapoda</taxon>
        <taxon>Insecta</taxon>
        <taxon>Pterygota</taxon>
        <taxon>Neoptera</taxon>
        <taxon>Endopterygota</taxon>
        <taxon>Hymenoptera</taxon>
        <taxon>Apocrita</taxon>
        <taxon>Ichneumonoidea</taxon>
        <taxon>Braconidae</taxon>
        <taxon>Microgastrinae</taxon>
        <taxon>Cotesia</taxon>
    </lineage>
</organism>
<proteinExistence type="predicted"/>
<comment type="caution">
    <text evidence="2">The sequence shown here is derived from an EMBL/GenBank/DDBJ whole genome shotgun (WGS) entry which is preliminary data.</text>
</comment>
<reference evidence="2" key="1">
    <citation type="submission" date="2021-04" db="EMBL/GenBank/DDBJ databases">
        <authorList>
            <person name="Chebbi M.A.C M."/>
        </authorList>
    </citation>
    <scope>NUCLEOTIDE SEQUENCE</scope>
</reference>
<evidence type="ECO:0000313" key="2">
    <source>
        <dbReference type="EMBL" id="CAG5078245.1"/>
    </source>
</evidence>
<dbReference type="Pfam" id="PF07898">
    <property type="entry name" value="DUF1676"/>
    <property type="match status" value="1"/>
</dbReference>
<sequence length="307" mass="34905">MKTDGAKKYFPSPKLPKLLLSSLLELKLPRTIKRVSSIIFTLTVLANTVAAEYVNETISSDFVSRCRRDCVIKRDVVVCGKYRVARWLNDVREKDFSYGPIKFIRIPAVTEEPILPKVPAKKAYKFGVTETLNFLRDTAEEIIKRRALVYTFQPALSSGRSFSNAPIVLDEDELVQMQKGGKDNSRLFHKKKKAIILPVLILLNLLKIKLILIPIFLGVHLIKKLIIIGGLFVPGFLSKLRICKVPHHGFTFPFHWGTAAEAPVDYPSGYGNEDPGWSHRNDIYPGLPGYPAPYHYPPAYYRQRRQI</sequence>
<keyword evidence="3" id="KW-1185">Reference proteome</keyword>
<protein>
    <submittedName>
        <fullName evidence="2">Uncharacterized protein</fullName>
    </submittedName>
</protein>
<accession>A0A8J2MJH6</accession>
<keyword evidence="1" id="KW-0472">Membrane</keyword>
<keyword evidence="1" id="KW-1133">Transmembrane helix</keyword>
<gene>
    <name evidence="2" type="ORF">HICCMSTLAB_LOCUS2686</name>
</gene>
<dbReference type="PANTHER" id="PTHR21879:SF26">
    <property type="entry name" value="OSIRIS 1"/>
    <property type="match status" value="1"/>
</dbReference>
<dbReference type="OrthoDB" id="7679112at2759"/>
<dbReference type="Proteomes" id="UP000786811">
    <property type="component" value="Unassembled WGS sequence"/>
</dbReference>
<keyword evidence="1" id="KW-0812">Transmembrane</keyword>